<dbReference type="SUPFAM" id="SSF56524">
    <property type="entry name" value="Oxidoreductase molybdopterin-binding domain"/>
    <property type="match status" value="1"/>
</dbReference>
<sequence>MRIRPPATRPPAIRPLTSRLASAALGPVTAGFGLAVGHLVAAATTPATSPLLVVGATVIDRTPTSLKEWAIAHLGSHDKTVLVGSVLLVVLAVSTLVGPLARRRPIAGVLLLAALALVAGGCALRRPGATYADLLPSLVAGVAAVASLLAIRALVRRARPGGTDPSRRVALLTLGTTAVGAAAVGLTGRWLAGYRSRDETFALPRPTDPAGAFPAGLDRTVPGITPLRTRAADLYRVDTRLDVPVVSAADWSLTVDGQVDHPFTLSLDELLAMPLIERDITLTCVSNSVGGPYVGAGRWLGVRLTDLLHRAGVQEGADQILSSDVDGMTISTPLRLASDGRDSMVAVGFNGAPLPRAHGFPARLLVPGLYGFIGATKWLRRMTLTTYAAQDAYWTKRGWATNAPIRISSRIDTPRPLATVDAGETVVGGVAWAQESGGVTRVEVSVDGGRWQAARLGPSVGDDYWRQWFWRWPARPGVHTLACRVVDGAGQVQTAVRATPFPSGASGIHTIQVSVR</sequence>
<dbReference type="Gene3D" id="3.90.420.10">
    <property type="entry name" value="Oxidoreductase, molybdopterin-binding domain"/>
    <property type="match status" value="1"/>
</dbReference>
<dbReference type="Pfam" id="PF00174">
    <property type="entry name" value="Oxidored_molyb"/>
    <property type="match status" value="1"/>
</dbReference>
<dbReference type="InterPro" id="IPR000572">
    <property type="entry name" value="OxRdtase_Mopterin-bd_dom"/>
</dbReference>
<feature type="transmembrane region" description="Helical" evidence="1">
    <location>
        <begin position="134"/>
        <end position="155"/>
    </location>
</feature>
<name>A0ABV3SVM6_9ACTN</name>
<comment type="caution">
    <text evidence="3">The sequence shown here is derived from an EMBL/GenBank/DDBJ whole genome shotgun (WGS) entry which is preliminary data.</text>
</comment>
<feature type="transmembrane region" description="Helical" evidence="1">
    <location>
        <begin position="20"/>
        <end position="41"/>
    </location>
</feature>
<evidence type="ECO:0000256" key="1">
    <source>
        <dbReference type="SAM" id="Phobius"/>
    </source>
</evidence>
<feature type="domain" description="Oxidoreductase molybdopterin-binding" evidence="2">
    <location>
        <begin position="241"/>
        <end position="393"/>
    </location>
</feature>
<organism evidence="3 4">
    <name type="scientific">Nocardioides eburneus</name>
    <dbReference type="NCBI Taxonomy" id="3231482"/>
    <lineage>
        <taxon>Bacteria</taxon>
        <taxon>Bacillati</taxon>
        <taxon>Actinomycetota</taxon>
        <taxon>Actinomycetes</taxon>
        <taxon>Propionibacteriales</taxon>
        <taxon>Nocardioidaceae</taxon>
        <taxon>Nocardioides</taxon>
    </lineage>
</organism>
<protein>
    <submittedName>
        <fullName evidence="3">Molybdopterin-dependent oxidoreductase</fullName>
    </submittedName>
</protein>
<accession>A0ABV3SVM6</accession>
<dbReference type="Gene3D" id="2.60.40.650">
    <property type="match status" value="1"/>
</dbReference>
<dbReference type="EMBL" id="JBFPJR010000006">
    <property type="protein sequence ID" value="MEX0426982.1"/>
    <property type="molecule type" value="Genomic_DNA"/>
</dbReference>
<dbReference type="SUPFAM" id="SSF81296">
    <property type="entry name" value="E set domains"/>
    <property type="match status" value="1"/>
</dbReference>
<reference evidence="3 4" key="1">
    <citation type="submission" date="2024-07" db="EMBL/GenBank/DDBJ databases">
        <authorList>
            <person name="Lee S."/>
            <person name="Kang M."/>
        </authorList>
    </citation>
    <scope>NUCLEOTIDE SEQUENCE [LARGE SCALE GENOMIC DNA]</scope>
    <source>
        <strain evidence="3 4">DS6</strain>
    </source>
</reference>
<dbReference type="InterPro" id="IPR014756">
    <property type="entry name" value="Ig_E-set"/>
</dbReference>
<keyword evidence="4" id="KW-1185">Reference proteome</keyword>
<dbReference type="Proteomes" id="UP001556631">
    <property type="component" value="Unassembled WGS sequence"/>
</dbReference>
<evidence type="ECO:0000259" key="2">
    <source>
        <dbReference type="Pfam" id="PF00174"/>
    </source>
</evidence>
<feature type="transmembrane region" description="Helical" evidence="1">
    <location>
        <begin position="81"/>
        <end position="101"/>
    </location>
</feature>
<proteinExistence type="predicted"/>
<keyword evidence="1" id="KW-1133">Transmembrane helix</keyword>
<dbReference type="PANTHER" id="PTHR19372">
    <property type="entry name" value="SULFITE REDUCTASE"/>
    <property type="match status" value="1"/>
</dbReference>
<feature type="transmembrane region" description="Helical" evidence="1">
    <location>
        <begin position="169"/>
        <end position="192"/>
    </location>
</feature>
<keyword evidence="1" id="KW-0812">Transmembrane</keyword>
<keyword evidence="1" id="KW-0472">Membrane</keyword>
<dbReference type="InterPro" id="IPR036374">
    <property type="entry name" value="OxRdtase_Mopterin-bd_sf"/>
</dbReference>
<dbReference type="PANTHER" id="PTHR19372:SF7">
    <property type="entry name" value="SULFITE OXIDASE, MITOCHONDRIAL"/>
    <property type="match status" value="1"/>
</dbReference>
<evidence type="ECO:0000313" key="3">
    <source>
        <dbReference type="EMBL" id="MEX0426982.1"/>
    </source>
</evidence>
<feature type="transmembrane region" description="Helical" evidence="1">
    <location>
        <begin position="108"/>
        <end position="128"/>
    </location>
</feature>
<evidence type="ECO:0000313" key="4">
    <source>
        <dbReference type="Proteomes" id="UP001556631"/>
    </source>
</evidence>
<dbReference type="RefSeq" id="WP_367991926.1">
    <property type="nucleotide sequence ID" value="NZ_JBFPJR010000006.1"/>
</dbReference>
<gene>
    <name evidence="3" type="ORF">AB3X52_05060</name>
</gene>